<keyword evidence="2" id="KW-1185">Reference proteome</keyword>
<name>A0A077MDG9_9MICO</name>
<dbReference type="Proteomes" id="UP000035720">
    <property type="component" value="Unassembled WGS sequence"/>
</dbReference>
<evidence type="ECO:0000313" key="1">
    <source>
        <dbReference type="EMBL" id="CCI54699.1"/>
    </source>
</evidence>
<dbReference type="OrthoDB" id="5148285at2"/>
<proteinExistence type="predicted"/>
<dbReference type="EMBL" id="CAJC01000194">
    <property type="protein sequence ID" value="CCI54699.1"/>
    <property type="molecule type" value="Genomic_DNA"/>
</dbReference>
<dbReference type="AlphaFoldDB" id="A0A077MDG9"/>
<dbReference type="STRING" id="1193518.BN13_80068"/>
<accession>A0A077MDG9</accession>
<sequence length="167" mass="19825">MKLWNDGEGTYEFPPYCYTAREAIEFWSKVEISDRTLNHFISGYAMLLNEHKSYLRSEWELKNPQPRRDVEGWKARRDAAIKEGMSSWPRLDAPMVRPVLRIMQMRLSSRTMPPDERQRLFDTLVSLPGYPRPATIERVYASYRGHLLIPYMVDPEFYDLPEIPQRP</sequence>
<evidence type="ECO:0000313" key="2">
    <source>
        <dbReference type="Proteomes" id="UP000035720"/>
    </source>
</evidence>
<comment type="caution">
    <text evidence="1">The sequence shown here is derived from an EMBL/GenBank/DDBJ whole genome shotgun (WGS) entry which is preliminary data.</text>
</comment>
<gene>
    <name evidence="1" type="ORF">BN13_80068</name>
</gene>
<reference evidence="1 2" key="1">
    <citation type="journal article" date="2013" name="ISME J.">
        <title>A metabolic model for members of the genus Tetrasphaera involved in enhanced biological phosphorus removal.</title>
        <authorList>
            <person name="Kristiansen R."/>
            <person name="Nguyen H.T.T."/>
            <person name="Saunders A.M."/>
            <person name="Nielsen J.L."/>
            <person name="Wimmer R."/>
            <person name="Le V.Q."/>
            <person name="McIlroy S.J."/>
            <person name="Petrovski S."/>
            <person name="Seviour R.J."/>
            <person name="Calteau A."/>
            <person name="Nielsen K.L."/>
            <person name="Nielsen P.H."/>
        </authorList>
    </citation>
    <scope>NUCLEOTIDE SEQUENCE [LARGE SCALE GENOMIC DNA]</scope>
    <source>
        <strain evidence="1 2">Ben 74</strain>
    </source>
</reference>
<dbReference type="RefSeq" id="WP_157038398.1">
    <property type="nucleotide sequence ID" value="NZ_HF571038.1"/>
</dbReference>
<organism evidence="1 2">
    <name type="scientific">Nostocoides jenkinsii Ben 74</name>
    <dbReference type="NCBI Taxonomy" id="1193518"/>
    <lineage>
        <taxon>Bacteria</taxon>
        <taxon>Bacillati</taxon>
        <taxon>Actinomycetota</taxon>
        <taxon>Actinomycetes</taxon>
        <taxon>Micrococcales</taxon>
        <taxon>Intrasporangiaceae</taxon>
        <taxon>Nostocoides</taxon>
    </lineage>
</organism>
<protein>
    <submittedName>
        <fullName evidence="1">Uncharacterized protein</fullName>
    </submittedName>
</protein>